<feature type="domain" description="BD-FAE-like" evidence="2">
    <location>
        <begin position="55"/>
        <end position="243"/>
    </location>
</feature>
<dbReference type="SUPFAM" id="SSF53474">
    <property type="entry name" value="alpha/beta-Hydrolases"/>
    <property type="match status" value="1"/>
</dbReference>
<dbReference type="PANTHER" id="PTHR48081">
    <property type="entry name" value="AB HYDROLASE SUPERFAMILY PROTEIN C4A8.06C"/>
    <property type="match status" value="1"/>
</dbReference>
<evidence type="ECO:0000259" key="2">
    <source>
        <dbReference type="Pfam" id="PF20434"/>
    </source>
</evidence>
<dbReference type="InterPro" id="IPR049492">
    <property type="entry name" value="BD-FAE-like_dom"/>
</dbReference>
<dbReference type="EMBL" id="LAZR01000540">
    <property type="protein sequence ID" value="KKN64915.1"/>
    <property type="molecule type" value="Genomic_DNA"/>
</dbReference>
<keyword evidence="1" id="KW-0378">Hydrolase</keyword>
<dbReference type="PANTHER" id="PTHR48081:SF9">
    <property type="entry name" value="CARBOXYLESTERASE"/>
    <property type="match status" value="1"/>
</dbReference>
<gene>
    <name evidence="3" type="ORF">LCGC14_0486740</name>
</gene>
<dbReference type="InterPro" id="IPR050300">
    <property type="entry name" value="GDXG_lipolytic_enzyme"/>
</dbReference>
<proteinExistence type="predicted"/>
<dbReference type="InterPro" id="IPR029058">
    <property type="entry name" value="AB_hydrolase_fold"/>
</dbReference>
<dbReference type="GO" id="GO:0016787">
    <property type="term" value="F:hydrolase activity"/>
    <property type="evidence" value="ECO:0007669"/>
    <property type="project" value="UniProtKB-KW"/>
</dbReference>
<comment type="caution">
    <text evidence="3">The sequence shown here is derived from an EMBL/GenBank/DDBJ whole genome shotgun (WGS) entry which is preliminary data.</text>
</comment>
<dbReference type="AlphaFoldDB" id="A0A0F9S7N5"/>
<reference evidence="3" key="1">
    <citation type="journal article" date="2015" name="Nature">
        <title>Complex archaea that bridge the gap between prokaryotes and eukaryotes.</title>
        <authorList>
            <person name="Spang A."/>
            <person name="Saw J.H."/>
            <person name="Jorgensen S.L."/>
            <person name="Zaremba-Niedzwiedzka K."/>
            <person name="Martijn J."/>
            <person name="Lind A.E."/>
            <person name="van Eijk R."/>
            <person name="Schleper C."/>
            <person name="Guy L."/>
            <person name="Ettema T.J."/>
        </authorList>
    </citation>
    <scope>NUCLEOTIDE SEQUENCE</scope>
</reference>
<evidence type="ECO:0000256" key="1">
    <source>
        <dbReference type="ARBA" id="ARBA00022801"/>
    </source>
</evidence>
<dbReference type="Pfam" id="PF20434">
    <property type="entry name" value="BD-FAE"/>
    <property type="match status" value="1"/>
</dbReference>
<sequence>MSFKVWQSLKMSLSAITICLSSACSPVTVLNAMIPAEGYQKQADIAYGALSRQTLDIYTPVYVSPAQRLKTVLFFYGGSWDSGRKEDYKFVAEALTSAGYIVVIPDYRVYPDVIFPEFMADAAKAVSWTKQHVAQYGGDEKEIYLMGHSAGAHIAAMLTLDKQFLAKQNLSPMAIKGMIGLAGPYDFLPLKSNRLKTIFGPENERWKSQPINFVAGENPPMLLLVGEKDRTVLPRNTYHLADKVKQKGGKVELISFQDYNHVQMISHLAKPLRKDGKLRASIIEFLERN</sequence>
<organism evidence="3">
    <name type="scientific">marine sediment metagenome</name>
    <dbReference type="NCBI Taxonomy" id="412755"/>
    <lineage>
        <taxon>unclassified sequences</taxon>
        <taxon>metagenomes</taxon>
        <taxon>ecological metagenomes</taxon>
    </lineage>
</organism>
<name>A0A0F9S7N5_9ZZZZ</name>
<evidence type="ECO:0000313" key="3">
    <source>
        <dbReference type="EMBL" id="KKN64915.1"/>
    </source>
</evidence>
<protein>
    <recommendedName>
        <fullName evidence="2">BD-FAE-like domain-containing protein</fullName>
    </recommendedName>
</protein>
<dbReference type="Gene3D" id="3.40.50.1820">
    <property type="entry name" value="alpha/beta hydrolase"/>
    <property type="match status" value="1"/>
</dbReference>
<dbReference type="PROSITE" id="PS51257">
    <property type="entry name" value="PROKAR_LIPOPROTEIN"/>
    <property type="match status" value="1"/>
</dbReference>
<accession>A0A0F9S7N5</accession>